<keyword evidence="6" id="KW-0106">Calcium</keyword>
<dbReference type="GeneID" id="103177557"/>
<dbReference type="PROSITE" id="PS00010">
    <property type="entry name" value="ASX_HYDROXYL"/>
    <property type="match status" value="3"/>
</dbReference>
<dbReference type="Gene3D" id="2.60.120.200">
    <property type="match status" value="2"/>
</dbReference>
<keyword evidence="15" id="KW-1185">Reference proteome</keyword>
<dbReference type="SMART" id="SM00069">
    <property type="entry name" value="GLA"/>
    <property type="match status" value="1"/>
</dbReference>
<keyword evidence="10" id="KW-0732">Signal</keyword>
<dbReference type="PROSITE" id="PS50026">
    <property type="entry name" value="EGF_3"/>
    <property type="match status" value="2"/>
</dbReference>
<dbReference type="InterPro" id="IPR009030">
    <property type="entry name" value="Growth_fac_rcpt_cys_sf"/>
</dbReference>
<keyword evidence="7 9" id="KW-1015">Disulfide bond</keyword>
<evidence type="ECO:0000256" key="5">
    <source>
        <dbReference type="ARBA" id="ARBA00022737"/>
    </source>
</evidence>
<evidence type="ECO:0000313" key="14">
    <source>
        <dbReference type="Ensembl" id="ENSCMIP00000031977.1"/>
    </source>
</evidence>
<evidence type="ECO:0000256" key="10">
    <source>
        <dbReference type="SAM" id="SignalP"/>
    </source>
</evidence>
<dbReference type="InterPro" id="IPR001791">
    <property type="entry name" value="Laminin_G"/>
</dbReference>
<dbReference type="InterPro" id="IPR017857">
    <property type="entry name" value="Coagulation_fac-like_Gla_dom"/>
</dbReference>
<dbReference type="PROSITE" id="PS00011">
    <property type="entry name" value="GLA_1"/>
    <property type="match status" value="1"/>
</dbReference>
<dbReference type="CDD" id="cd00054">
    <property type="entry name" value="EGF_CA"/>
    <property type="match status" value="4"/>
</dbReference>
<organism evidence="14 15">
    <name type="scientific">Callorhinchus milii</name>
    <name type="common">Ghost shark</name>
    <dbReference type="NCBI Taxonomy" id="7868"/>
    <lineage>
        <taxon>Eukaryota</taxon>
        <taxon>Metazoa</taxon>
        <taxon>Chordata</taxon>
        <taxon>Craniata</taxon>
        <taxon>Vertebrata</taxon>
        <taxon>Chondrichthyes</taxon>
        <taxon>Holocephali</taxon>
        <taxon>Chimaeriformes</taxon>
        <taxon>Callorhinchidae</taxon>
        <taxon>Callorhinchus</taxon>
    </lineage>
</organism>
<dbReference type="Pfam" id="PF00594">
    <property type="entry name" value="Gla"/>
    <property type="match status" value="1"/>
</dbReference>
<reference evidence="14" key="4">
    <citation type="submission" date="2025-08" db="UniProtKB">
        <authorList>
            <consortium name="Ensembl"/>
        </authorList>
    </citation>
    <scope>IDENTIFICATION</scope>
</reference>
<dbReference type="CDD" id="cd00110">
    <property type="entry name" value="LamG"/>
    <property type="match status" value="1"/>
</dbReference>
<dbReference type="Pfam" id="PF00054">
    <property type="entry name" value="Laminin_G_1"/>
    <property type="match status" value="1"/>
</dbReference>
<dbReference type="Proteomes" id="UP000314986">
    <property type="component" value="Unassembled WGS sequence"/>
</dbReference>
<dbReference type="InterPro" id="IPR000294">
    <property type="entry name" value="GLA_domain"/>
</dbReference>
<dbReference type="InterPro" id="IPR049883">
    <property type="entry name" value="NOTCH1_EGF-like"/>
</dbReference>
<keyword evidence="4 9" id="KW-0245">EGF-like domain</keyword>
<evidence type="ECO:0008006" key="16">
    <source>
        <dbReference type="Google" id="ProtNLM"/>
    </source>
</evidence>
<reference evidence="14" key="5">
    <citation type="submission" date="2025-09" db="UniProtKB">
        <authorList>
            <consortium name="Ensembl"/>
        </authorList>
    </citation>
    <scope>IDENTIFICATION</scope>
</reference>
<dbReference type="InterPro" id="IPR013320">
    <property type="entry name" value="ConA-like_dom_sf"/>
</dbReference>
<feature type="domain" description="Laminin G" evidence="11">
    <location>
        <begin position="286"/>
        <end position="461"/>
    </location>
</feature>
<dbReference type="GeneTree" id="ENSGT00940000154035"/>
<feature type="chain" id="PRO_5021187867" description="Vitamin K-dependent protein S" evidence="10">
    <location>
        <begin position="23"/>
        <end position="659"/>
    </location>
</feature>
<dbReference type="PROSITE" id="PS50025">
    <property type="entry name" value="LAM_G_DOMAIN"/>
    <property type="match status" value="1"/>
</dbReference>
<dbReference type="PROSITE" id="PS50998">
    <property type="entry name" value="GLA_2"/>
    <property type="match status" value="1"/>
</dbReference>
<dbReference type="Pfam" id="PF07645">
    <property type="entry name" value="EGF_CA"/>
    <property type="match status" value="3"/>
</dbReference>
<comment type="caution">
    <text evidence="9">Lacks conserved residue(s) required for the propagation of feature annotation.</text>
</comment>
<evidence type="ECO:0000313" key="15">
    <source>
        <dbReference type="Proteomes" id="UP000314986"/>
    </source>
</evidence>
<dbReference type="PROSITE" id="PS01187">
    <property type="entry name" value="EGF_CA"/>
    <property type="match status" value="2"/>
</dbReference>
<dbReference type="KEGG" id="cmk:103177557"/>
<feature type="signal peptide" evidence="10">
    <location>
        <begin position="1"/>
        <end position="22"/>
    </location>
</feature>
<dbReference type="PANTHER" id="PTHR24040:SF14">
    <property type="entry name" value="GROWTH ARREST-SPECIFIC PROTEIN 6"/>
    <property type="match status" value="1"/>
</dbReference>
<feature type="domain" description="EGF-like" evidence="12">
    <location>
        <begin position="105"/>
        <end position="143"/>
    </location>
</feature>
<evidence type="ECO:0000256" key="8">
    <source>
        <dbReference type="ARBA" id="ARBA00023180"/>
    </source>
</evidence>
<keyword evidence="5" id="KW-0677">Repeat</keyword>
<dbReference type="GO" id="GO:0005509">
    <property type="term" value="F:calcium ion binding"/>
    <property type="evidence" value="ECO:0007669"/>
    <property type="project" value="InterPro"/>
</dbReference>
<dbReference type="InterPro" id="IPR001881">
    <property type="entry name" value="EGF-like_Ca-bd_dom"/>
</dbReference>
<dbReference type="Gene3D" id="2.10.25.10">
    <property type="entry name" value="Laminin"/>
    <property type="match status" value="4"/>
</dbReference>
<evidence type="ECO:0000259" key="11">
    <source>
        <dbReference type="PROSITE" id="PS50025"/>
    </source>
</evidence>
<evidence type="ECO:0000256" key="1">
    <source>
        <dbReference type="ARBA" id="ARBA00004613"/>
    </source>
</evidence>
<accession>A0A4W3IRL9</accession>
<dbReference type="PANTHER" id="PTHR24040">
    <property type="entry name" value="LAMININ G-LIKE DOMAIN-CONTAINING PROTEIN"/>
    <property type="match status" value="1"/>
</dbReference>
<dbReference type="PROSITE" id="PS00022">
    <property type="entry name" value="EGF_1"/>
    <property type="match status" value="1"/>
</dbReference>
<dbReference type="AlphaFoldDB" id="A0A4W3IRL9"/>
<dbReference type="FunFam" id="2.10.25.10:FF:000240">
    <property type="entry name" value="Vitamin K-dependent protein S"/>
    <property type="match status" value="1"/>
</dbReference>
<dbReference type="GO" id="GO:0005576">
    <property type="term" value="C:extracellular region"/>
    <property type="evidence" value="ECO:0007669"/>
    <property type="project" value="UniProtKB-SubCell"/>
</dbReference>
<evidence type="ECO:0000259" key="12">
    <source>
        <dbReference type="PROSITE" id="PS50026"/>
    </source>
</evidence>
<dbReference type="FunFam" id="4.10.740.10:FF:000001">
    <property type="entry name" value="vitamin K-dependent protein S"/>
    <property type="match status" value="1"/>
</dbReference>
<keyword evidence="2" id="KW-0301">Gamma-carboxyglutamic acid</keyword>
<evidence type="ECO:0000256" key="7">
    <source>
        <dbReference type="ARBA" id="ARBA00023157"/>
    </source>
</evidence>
<feature type="disulfide bond" evidence="9">
    <location>
        <begin position="133"/>
        <end position="142"/>
    </location>
</feature>
<evidence type="ECO:0000256" key="6">
    <source>
        <dbReference type="ARBA" id="ARBA00022837"/>
    </source>
</evidence>
<dbReference type="InterPro" id="IPR035972">
    <property type="entry name" value="GLA-like_dom_SF"/>
</dbReference>
<dbReference type="PRINTS" id="PR00001">
    <property type="entry name" value="GLABLOOD"/>
</dbReference>
<dbReference type="InParanoid" id="A0A4W3IRL9"/>
<dbReference type="InterPro" id="IPR000742">
    <property type="entry name" value="EGF"/>
</dbReference>
<dbReference type="FunFam" id="2.10.25.10:FF:000119">
    <property type="entry name" value="vitamin K-dependent protein S"/>
    <property type="match status" value="1"/>
</dbReference>
<dbReference type="SMART" id="SM00282">
    <property type="entry name" value="LamG"/>
    <property type="match status" value="1"/>
</dbReference>
<feature type="domain" description="Gla" evidence="13">
    <location>
        <begin position="37"/>
        <end position="83"/>
    </location>
</feature>
<reference evidence="15" key="1">
    <citation type="journal article" date="2006" name="Science">
        <title>Ancient noncoding elements conserved in the human genome.</title>
        <authorList>
            <person name="Venkatesh B."/>
            <person name="Kirkness E.F."/>
            <person name="Loh Y.H."/>
            <person name="Halpern A.L."/>
            <person name="Lee A.P."/>
            <person name="Johnson J."/>
            <person name="Dandona N."/>
            <person name="Viswanathan L.D."/>
            <person name="Tay A."/>
            <person name="Venter J.C."/>
            <person name="Strausberg R.L."/>
            <person name="Brenner S."/>
        </authorList>
    </citation>
    <scope>NUCLEOTIDE SEQUENCE [LARGE SCALE GENOMIC DNA]</scope>
</reference>
<dbReference type="STRING" id="7868.ENSCMIP00000031977"/>
<evidence type="ECO:0000256" key="9">
    <source>
        <dbReference type="PROSITE-ProRule" id="PRU00076"/>
    </source>
</evidence>
<dbReference type="InterPro" id="IPR018097">
    <property type="entry name" value="EGF_Ca-bd_CS"/>
</dbReference>
<keyword evidence="3" id="KW-0964">Secreted</keyword>
<dbReference type="SUPFAM" id="SSF57184">
    <property type="entry name" value="Growth factor receptor domain"/>
    <property type="match status" value="1"/>
</dbReference>
<dbReference type="SUPFAM" id="SSF49899">
    <property type="entry name" value="Concanavalin A-like lectins/glucanases"/>
    <property type="match status" value="2"/>
</dbReference>
<protein>
    <recommendedName>
        <fullName evidence="16">Vitamin K-dependent protein S</fullName>
    </recommendedName>
</protein>
<dbReference type="PROSITE" id="PS01186">
    <property type="entry name" value="EGF_2"/>
    <property type="match status" value="1"/>
</dbReference>
<dbReference type="SMART" id="SM00179">
    <property type="entry name" value="EGF_CA"/>
    <property type="match status" value="4"/>
</dbReference>
<reference evidence="15" key="2">
    <citation type="journal article" date="2007" name="PLoS Biol.">
        <title>Survey sequencing and comparative analysis of the elephant shark (Callorhinchus milii) genome.</title>
        <authorList>
            <person name="Venkatesh B."/>
            <person name="Kirkness E.F."/>
            <person name="Loh Y.H."/>
            <person name="Halpern A.L."/>
            <person name="Lee A.P."/>
            <person name="Johnson J."/>
            <person name="Dandona N."/>
            <person name="Viswanathan L.D."/>
            <person name="Tay A."/>
            <person name="Venter J.C."/>
            <person name="Strausberg R.L."/>
            <person name="Brenner S."/>
        </authorList>
    </citation>
    <scope>NUCLEOTIDE SEQUENCE [LARGE SCALE GENOMIC DNA]</scope>
</reference>
<comment type="subcellular location">
    <subcellularLocation>
        <location evidence="1">Secreted</location>
    </subcellularLocation>
</comment>
<dbReference type="InterPro" id="IPR000152">
    <property type="entry name" value="EGF-type_Asp/Asn_hydroxyl_site"/>
</dbReference>
<dbReference type="SUPFAM" id="SSF57196">
    <property type="entry name" value="EGF/Laminin"/>
    <property type="match status" value="1"/>
</dbReference>
<reference evidence="15" key="3">
    <citation type="journal article" date="2014" name="Nature">
        <title>Elephant shark genome provides unique insights into gnathostome evolution.</title>
        <authorList>
            <consortium name="International Elephant Shark Genome Sequencing Consortium"/>
            <person name="Venkatesh B."/>
            <person name="Lee A.P."/>
            <person name="Ravi V."/>
            <person name="Maurya A.K."/>
            <person name="Lian M.M."/>
            <person name="Swann J.B."/>
            <person name="Ohta Y."/>
            <person name="Flajnik M.F."/>
            <person name="Sutoh Y."/>
            <person name="Kasahara M."/>
            <person name="Hoon S."/>
            <person name="Gangu V."/>
            <person name="Roy S.W."/>
            <person name="Irimia M."/>
            <person name="Korzh V."/>
            <person name="Kondrychyn I."/>
            <person name="Lim Z.W."/>
            <person name="Tay B.H."/>
            <person name="Tohari S."/>
            <person name="Kong K.W."/>
            <person name="Ho S."/>
            <person name="Lorente-Galdos B."/>
            <person name="Quilez J."/>
            <person name="Marques-Bonet T."/>
            <person name="Raney B.J."/>
            <person name="Ingham P.W."/>
            <person name="Tay A."/>
            <person name="Hillier L.W."/>
            <person name="Minx P."/>
            <person name="Boehm T."/>
            <person name="Wilson R.K."/>
            <person name="Brenner S."/>
            <person name="Warren W.C."/>
        </authorList>
    </citation>
    <scope>NUCLEOTIDE SEQUENCE [LARGE SCALE GENOMIC DNA]</scope>
</reference>
<keyword evidence="8" id="KW-0325">Glycoprotein</keyword>
<dbReference type="FunFam" id="2.60.120.200:FF:000077">
    <property type="entry name" value="vitamin K-dependent protein S"/>
    <property type="match status" value="1"/>
</dbReference>
<dbReference type="Gene3D" id="4.10.740.10">
    <property type="entry name" value="Coagulation Factor IX"/>
    <property type="match status" value="1"/>
</dbReference>
<proteinExistence type="predicted"/>
<dbReference type="SMART" id="SM00181">
    <property type="entry name" value="EGF"/>
    <property type="match status" value="4"/>
</dbReference>
<dbReference type="Ensembl" id="ENSCMIT00000032464.1">
    <property type="protein sequence ID" value="ENSCMIP00000031977.1"/>
    <property type="gene ID" value="ENSCMIG00000013673.1"/>
</dbReference>
<dbReference type="InterPro" id="IPR051145">
    <property type="entry name" value="GAS-SHBG-PROS"/>
</dbReference>
<feature type="domain" description="EGF-like" evidence="12">
    <location>
        <begin position="145"/>
        <end position="185"/>
    </location>
</feature>
<evidence type="ECO:0000256" key="4">
    <source>
        <dbReference type="ARBA" id="ARBA00022536"/>
    </source>
</evidence>
<evidence type="ECO:0000256" key="2">
    <source>
        <dbReference type="ARBA" id="ARBA00022479"/>
    </source>
</evidence>
<dbReference type="OrthoDB" id="4062651at2759"/>
<name>A0A4W3IRL9_CALMI</name>
<evidence type="ECO:0000256" key="3">
    <source>
        <dbReference type="ARBA" id="ARBA00022525"/>
    </source>
</evidence>
<sequence length="659" mass="73522">MPGSARALGAFLLLLVLPETSQFVGRKTASSFLRVKRANHIFEETKQGHLERECVEEHCSREEAREVFENLPETAYFYPKYQECRHLYGPPQNQKNELATCIHNIPDQCTPMPCHEEGYMECENLKGAFNCICKPEWKGERCEQDIDECDTRNGGCNQICINMPGSYKCSCNAGFTMVSSDKICQDVNECGLNPDLCGTAKCENTVGSYDCKCAAGYKYNISTKSCNDIDECATNICAQKCVNTQGSYTCYCDGKQGLKLAKNLKNCKKIVPCLPLNTVKNAASLYLGRFFNGVPVMEYNFKRKQKTRFTVEFDFRTYDTEGVIFHAGHQQNNTWIMLAVHNGKLQVQYKNANGVTSGVTSGGPLINDGSWHMIFVEESINSLIVKVAREAVMNINIPESLFMENRGLFKINISVGGLLSDELHVKPINSRLDACMRGWNWINEEDTLISETIKHDERLQCFSHLESGSYYPGTGFAFYNFIYSTGENGNWAVNVNLVIRPAADTGVLFALISDDKVPLSLIIMDSSSTKKADRQEIVLSIENVIVYKLEGLPLCGGEKLSIQLIATKDKIILASAAIIANSPLEKAQLTERLSTLDKYMQKSVKTYLGGIPDIPLASTPVSAFYHGCMDTRINNQIIDLDEAIYKDNSIKSHSCPSRT</sequence>
<dbReference type="OMA" id="AVMHINI"/>
<feature type="disulfide bond" evidence="9">
    <location>
        <begin position="114"/>
        <end position="131"/>
    </location>
</feature>
<gene>
    <name evidence="14" type="primary">LOC103177557</name>
</gene>
<dbReference type="SUPFAM" id="SSF57630">
    <property type="entry name" value="GLA-domain"/>
    <property type="match status" value="1"/>
</dbReference>
<evidence type="ECO:0000259" key="13">
    <source>
        <dbReference type="PROSITE" id="PS50998"/>
    </source>
</evidence>